<feature type="region of interest" description="Disordered" evidence="1">
    <location>
        <begin position="379"/>
        <end position="549"/>
    </location>
</feature>
<feature type="compositionally biased region" description="Polar residues" evidence="1">
    <location>
        <begin position="725"/>
        <end position="738"/>
    </location>
</feature>
<evidence type="ECO:0000256" key="1">
    <source>
        <dbReference type="SAM" id="MobiDB-lite"/>
    </source>
</evidence>
<feature type="compositionally biased region" description="Polar residues" evidence="1">
    <location>
        <begin position="379"/>
        <end position="397"/>
    </location>
</feature>
<evidence type="ECO:0000313" key="3">
    <source>
        <dbReference type="RefSeq" id="XP_033463389.1"/>
    </source>
</evidence>
<feature type="region of interest" description="Disordered" evidence="1">
    <location>
        <begin position="583"/>
        <end position="602"/>
    </location>
</feature>
<dbReference type="AlphaFoldDB" id="A0A6J3MEP6"/>
<feature type="compositionally biased region" description="Polar residues" evidence="1">
    <location>
        <begin position="139"/>
        <end position="152"/>
    </location>
</feature>
<evidence type="ECO:0000313" key="2">
    <source>
        <dbReference type="Proteomes" id="UP000504637"/>
    </source>
</evidence>
<proteinExistence type="predicted"/>
<feature type="compositionally biased region" description="Low complexity" evidence="1">
    <location>
        <begin position="851"/>
        <end position="860"/>
    </location>
</feature>
<reference evidence="3" key="2">
    <citation type="submission" date="2020-04" db="EMBL/GenBank/DDBJ databases">
        <authorList>
            <consortium name="NCBI Genome Project"/>
        </authorList>
    </citation>
    <scope>NUCLEOTIDE SEQUENCE</scope>
    <source>
        <strain evidence="3">CBS 342.82</strain>
    </source>
</reference>
<gene>
    <name evidence="3" type="ORF">K489DRAFT_311977</name>
</gene>
<feature type="compositionally biased region" description="Polar residues" evidence="1">
    <location>
        <begin position="467"/>
        <end position="484"/>
    </location>
</feature>
<feature type="region of interest" description="Disordered" evidence="1">
    <location>
        <begin position="246"/>
        <end position="365"/>
    </location>
</feature>
<dbReference type="GeneID" id="54358623"/>
<feature type="compositionally biased region" description="Polar residues" evidence="1">
    <location>
        <begin position="588"/>
        <end position="597"/>
    </location>
</feature>
<name>A0A6J3MEP6_9PEZI</name>
<organism evidence="3">
    <name type="scientific">Dissoconium aciculare CBS 342.82</name>
    <dbReference type="NCBI Taxonomy" id="1314786"/>
    <lineage>
        <taxon>Eukaryota</taxon>
        <taxon>Fungi</taxon>
        <taxon>Dikarya</taxon>
        <taxon>Ascomycota</taxon>
        <taxon>Pezizomycotina</taxon>
        <taxon>Dothideomycetes</taxon>
        <taxon>Dothideomycetidae</taxon>
        <taxon>Mycosphaerellales</taxon>
        <taxon>Dissoconiaceae</taxon>
        <taxon>Dissoconium</taxon>
    </lineage>
</organism>
<reference evidence="3" key="3">
    <citation type="submission" date="2025-08" db="UniProtKB">
        <authorList>
            <consortium name="RefSeq"/>
        </authorList>
    </citation>
    <scope>IDENTIFICATION</scope>
    <source>
        <strain evidence="3">CBS 342.82</strain>
    </source>
</reference>
<feature type="region of interest" description="Disordered" evidence="1">
    <location>
        <begin position="669"/>
        <end position="745"/>
    </location>
</feature>
<dbReference type="Proteomes" id="UP000504637">
    <property type="component" value="Unplaced"/>
</dbReference>
<feature type="region of interest" description="Disordered" evidence="1">
    <location>
        <begin position="116"/>
        <end position="173"/>
    </location>
</feature>
<feature type="compositionally biased region" description="Low complexity" evidence="1">
    <location>
        <begin position="317"/>
        <end position="326"/>
    </location>
</feature>
<protein>
    <submittedName>
        <fullName evidence="3">Uncharacterized protein</fullName>
    </submittedName>
</protein>
<feature type="compositionally biased region" description="Low complexity" evidence="1">
    <location>
        <begin position="157"/>
        <end position="167"/>
    </location>
</feature>
<feature type="region of interest" description="Disordered" evidence="1">
    <location>
        <begin position="804"/>
        <end position="911"/>
    </location>
</feature>
<keyword evidence="2" id="KW-1185">Reference proteome</keyword>
<feature type="compositionally biased region" description="Acidic residues" evidence="1">
    <location>
        <begin position="418"/>
        <end position="431"/>
    </location>
</feature>
<accession>A0A6J3MEP6</accession>
<reference evidence="3" key="1">
    <citation type="submission" date="2020-01" db="EMBL/GenBank/DDBJ databases">
        <authorList>
            <consortium name="DOE Joint Genome Institute"/>
            <person name="Haridas S."/>
            <person name="Albert R."/>
            <person name="Binder M."/>
            <person name="Bloem J."/>
            <person name="Labutti K."/>
            <person name="Salamov A."/>
            <person name="Andreopoulos B."/>
            <person name="Baker S.E."/>
            <person name="Barry K."/>
            <person name="Bills G."/>
            <person name="Bluhm B.H."/>
            <person name="Cannon C."/>
            <person name="Castanera R."/>
            <person name="Culley D.E."/>
            <person name="Daum C."/>
            <person name="Ezra D."/>
            <person name="Gonzalez J.B."/>
            <person name="Henrissat B."/>
            <person name="Kuo A."/>
            <person name="Liang C."/>
            <person name="Lipzen A."/>
            <person name="Lutzoni F."/>
            <person name="Magnuson J."/>
            <person name="Mondo S."/>
            <person name="Nolan M."/>
            <person name="Ohm R."/>
            <person name="Pangilinan J."/>
            <person name="Park H.-J."/>
            <person name="Ramirez L."/>
            <person name="Alfaro M."/>
            <person name="Sun H."/>
            <person name="Tritt A."/>
            <person name="Yoshinaga Y."/>
            <person name="Zwiers L.-H."/>
            <person name="Turgeon B.G."/>
            <person name="Goodwin S.B."/>
            <person name="Spatafora J.W."/>
            <person name="Crous P.W."/>
            <person name="Grigoriev I.V."/>
        </authorList>
    </citation>
    <scope>NUCLEOTIDE SEQUENCE</scope>
    <source>
        <strain evidence="3">CBS 342.82</strain>
    </source>
</reference>
<dbReference type="OrthoDB" id="5346713at2759"/>
<dbReference type="RefSeq" id="XP_033463389.1">
    <property type="nucleotide sequence ID" value="XM_033600823.1"/>
</dbReference>
<sequence length="911" mass="100157">MRRPATSHQRSSLLRESIPSYISSSYVSTEGSLPDARESQWRHYFTPRIADEERPFSKRPRTSSGIPTPIRRVYPDKKHVPVLVSAFDLAGPAGVVFDRWDSEGGSDVEDDFASRQFNASTPSSPLPNHGSFPEKNSPRRSFSISDLLSSGPQPLWRRPSSSRSKLQLSKRGRPRVVSMPIDFVGDAFNPPPDFDGIERPAKRRDFGAQPLTSHSMRSFLNGALDSNPPSDEELKIVSDVGILPAPNTESRLDIADPLTQESTRRPATENEFTMRPPRLSAALSEPASTVGSESELRSLDDTSTDYQSDHAFDSLPTRTTRSSSGRRGPHIETIFDDSPPTYSSGRSNKLRDFLNDGQTSGGDHNARYRHSIIEEEGSVLSTPVRSIHNRSVTNTPSARPGASDIFASSPPTMNLVPDLDDLDWDAEEEDESTSKLVSEARVRSHGHSPNGTPASKSIPFRLGPNLRFSSPDSPTQSPYRNNVTALDRTNLFDWSEPQPSPGQSKNSPPRPRTVHGKKDQDSRGSRPIGRRPVSGMHARSHSVPVAPDVDNKRSNLIANKFGTWGVGSKGVTEDWDEDFDFTQPDAIATNNDDSTSGGKRIDSGRDFDVPQMVKASQENVVANIGLLREWGLLIEELKELRIRAVALDMLNGPHAQAWREVDAMVELADQESEEQTLEPRRSPPSSPGFDFDAFEDTGAAVRPSSRRPSIITLSEPVLPVPGTPTDISKSNSRQNTPSRPRKDSELVAQSVIAALQGKRSNVADPGSLAPAGRTKKVPFDTATLRHIVPYVNALKRKVKDALRETEGLYTTPQRRRGSPPPSVDRQSFSGGAPPFRSIFNDFTYDDGPKDTITTTTTKMTQRSPGSATPFDDYNNDDEKKADEEATEMPRSAQSSDDLIKRMQGMSLPASS</sequence>